<dbReference type="EMBL" id="FQYU01000010">
    <property type="protein sequence ID" value="SHJ84299.1"/>
    <property type="molecule type" value="Genomic_DNA"/>
</dbReference>
<dbReference type="PROSITE" id="PS51257">
    <property type="entry name" value="PROKAR_LIPOPROTEIN"/>
    <property type="match status" value="1"/>
</dbReference>
<dbReference type="AlphaFoldDB" id="A0A1M6MLG7"/>
<dbReference type="InterPro" id="IPR013022">
    <property type="entry name" value="Xyl_isomerase-like_TIM-brl"/>
</dbReference>
<dbReference type="SUPFAM" id="SSF51658">
    <property type="entry name" value="Xylose isomerase-like"/>
    <property type="match status" value="1"/>
</dbReference>
<evidence type="ECO:0000259" key="2">
    <source>
        <dbReference type="Pfam" id="PF01261"/>
    </source>
</evidence>
<dbReference type="InterPro" id="IPR036237">
    <property type="entry name" value="Xyl_isomerase-like_sf"/>
</dbReference>
<dbReference type="PANTHER" id="PTHR43489">
    <property type="entry name" value="ISOMERASE"/>
    <property type="match status" value="1"/>
</dbReference>
<keyword evidence="1 3" id="KW-0413">Isomerase</keyword>
<dbReference type="STRING" id="192903.SAMN04488513_11045"/>
<keyword evidence="4" id="KW-1185">Reference proteome</keyword>
<evidence type="ECO:0000256" key="1">
    <source>
        <dbReference type="ARBA" id="ARBA00023235"/>
    </source>
</evidence>
<organism evidence="3 4">
    <name type="scientific">Pseudozobellia thermophila</name>
    <dbReference type="NCBI Taxonomy" id="192903"/>
    <lineage>
        <taxon>Bacteria</taxon>
        <taxon>Pseudomonadati</taxon>
        <taxon>Bacteroidota</taxon>
        <taxon>Flavobacteriia</taxon>
        <taxon>Flavobacteriales</taxon>
        <taxon>Flavobacteriaceae</taxon>
        <taxon>Pseudozobellia</taxon>
    </lineage>
</organism>
<accession>A0A1M6MLG7</accession>
<dbReference type="GO" id="GO:0016853">
    <property type="term" value="F:isomerase activity"/>
    <property type="evidence" value="ECO:0007669"/>
    <property type="project" value="UniProtKB-KW"/>
</dbReference>
<name>A0A1M6MLG7_9FLAO</name>
<reference evidence="4" key="1">
    <citation type="submission" date="2016-11" db="EMBL/GenBank/DDBJ databases">
        <authorList>
            <person name="Varghese N."/>
            <person name="Submissions S."/>
        </authorList>
    </citation>
    <scope>NUCLEOTIDE SEQUENCE [LARGE SCALE GENOMIC DNA]</scope>
    <source>
        <strain evidence="4">DSM 19858</strain>
    </source>
</reference>
<dbReference type="PANTHER" id="PTHR43489:SF3">
    <property type="entry name" value="XYLOSE ISOMERASE DOMAIN PROTEIN TIM BARREL"/>
    <property type="match status" value="1"/>
</dbReference>
<keyword evidence="3" id="KW-0670">Pyruvate</keyword>
<dbReference type="InterPro" id="IPR050417">
    <property type="entry name" value="Sugar_Epim/Isomerase"/>
</dbReference>
<proteinExistence type="predicted"/>
<dbReference type="Gene3D" id="3.20.20.150">
    <property type="entry name" value="Divalent-metal-dependent TIM barrel enzymes"/>
    <property type="match status" value="1"/>
</dbReference>
<protein>
    <submittedName>
        <fullName evidence="3">Hydroxypyruvate isomerase</fullName>
    </submittedName>
</protein>
<dbReference type="Pfam" id="PF01261">
    <property type="entry name" value="AP_endonuc_2"/>
    <property type="match status" value="1"/>
</dbReference>
<evidence type="ECO:0000313" key="4">
    <source>
        <dbReference type="Proteomes" id="UP000184543"/>
    </source>
</evidence>
<dbReference type="Proteomes" id="UP000184543">
    <property type="component" value="Unassembled WGS sequence"/>
</dbReference>
<dbReference type="OrthoDB" id="9786584at2"/>
<feature type="domain" description="Xylose isomerase-like TIM barrel" evidence="2">
    <location>
        <begin position="80"/>
        <end position="271"/>
    </location>
</feature>
<dbReference type="RefSeq" id="WP_094766790.1">
    <property type="nucleotide sequence ID" value="NZ_FQYU01000010.1"/>
</dbReference>
<gene>
    <name evidence="3" type="ORF">SAMN04488513_11045</name>
</gene>
<sequence>MERRKFISASAAASVGIIACKNTNAMPQASNEKDSGLKGNINHSVCRWCYDKIPMEDFLKSLNELGIKAMDLTGPEDWPLMKKYGIHASMCWGAGKGILEGWNDPKLHDELIADYKRMIPIVAEAGYTNLICFSGNRNGMDDEEGLKNCAEGLKQIMPDAEKHGVVLQMELLNSKVDHADYMCDKSAWGVELCKQIGSEHFKLLYDIYHMQIMEGDIIRNIQDYHEYFGHYHTGGNPGRHEINETQELYYPAIMKAILDTGFKGYVAQEFIPTWDDKIAALKEGVTICDV</sequence>
<evidence type="ECO:0000313" key="3">
    <source>
        <dbReference type="EMBL" id="SHJ84299.1"/>
    </source>
</evidence>